<dbReference type="Pfam" id="PF00132">
    <property type="entry name" value="Hexapep"/>
    <property type="match status" value="1"/>
</dbReference>
<evidence type="ECO:0000313" key="5">
    <source>
        <dbReference type="Proteomes" id="UP000823990"/>
    </source>
</evidence>
<dbReference type="SUPFAM" id="SSF51161">
    <property type="entry name" value="Trimeric LpxA-like enzymes"/>
    <property type="match status" value="1"/>
</dbReference>
<dbReference type="PANTHER" id="PTHR23416:SF23">
    <property type="entry name" value="ACETYLTRANSFERASE C18B11.09C-RELATED"/>
    <property type="match status" value="1"/>
</dbReference>
<dbReference type="InterPro" id="IPR018357">
    <property type="entry name" value="Hexapep_transf_CS"/>
</dbReference>
<keyword evidence="2" id="KW-0808">Transferase</keyword>
<keyword evidence="3" id="KW-0677">Repeat</keyword>
<dbReference type="Pfam" id="PF14602">
    <property type="entry name" value="Hexapep_2"/>
    <property type="match status" value="1"/>
</dbReference>
<dbReference type="Gene3D" id="2.160.10.10">
    <property type="entry name" value="Hexapeptide repeat proteins"/>
    <property type="match status" value="1"/>
</dbReference>
<dbReference type="PROSITE" id="PS00101">
    <property type="entry name" value="HEXAPEP_TRANSFERASES"/>
    <property type="match status" value="1"/>
</dbReference>
<dbReference type="InterPro" id="IPR051159">
    <property type="entry name" value="Hexapeptide_acetyltransf"/>
</dbReference>
<evidence type="ECO:0000256" key="2">
    <source>
        <dbReference type="ARBA" id="ARBA00022679"/>
    </source>
</evidence>
<reference evidence="4" key="2">
    <citation type="submission" date="2021-04" db="EMBL/GenBank/DDBJ databases">
        <authorList>
            <person name="Gilroy R."/>
        </authorList>
    </citation>
    <scope>NUCLEOTIDE SEQUENCE</scope>
    <source>
        <strain evidence="4">12435</strain>
    </source>
</reference>
<organism evidence="4 5">
    <name type="scientific">Candidatus Protoclostridium stercorigallinarum</name>
    <dbReference type="NCBI Taxonomy" id="2838741"/>
    <lineage>
        <taxon>Bacteria</taxon>
        <taxon>Bacillati</taxon>
        <taxon>Bacillota</taxon>
        <taxon>Clostridia</taxon>
        <taxon>Candidatus Protoclostridium</taxon>
    </lineage>
</organism>
<dbReference type="InterPro" id="IPR011004">
    <property type="entry name" value="Trimer_LpxA-like_sf"/>
</dbReference>
<dbReference type="Proteomes" id="UP000823990">
    <property type="component" value="Unassembled WGS sequence"/>
</dbReference>
<comment type="caution">
    <text evidence="4">The sequence shown here is derived from an EMBL/GenBank/DDBJ whole genome shotgun (WGS) entry which is preliminary data.</text>
</comment>
<evidence type="ECO:0000256" key="1">
    <source>
        <dbReference type="ARBA" id="ARBA00007274"/>
    </source>
</evidence>
<dbReference type="PANTHER" id="PTHR23416">
    <property type="entry name" value="SIALIC ACID SYNTHASE-RELATED"/>
    <property type="match status" value="1"/>
</dbReference>
<comment type="similarity">
    <text evidence="1">Belongs to the transferase hexapeptide repeat family.</text>
</comment>
<protein>
    <submittedName>
        <fullName evidence="4">Sugar O-acetyltransferase</fullName>
    </submittedName>
</protein>
<evidence type="ECO:0000313" key="4">
    <source>
        <dbReference type="EMBL" id="HIW01975.1"/>
    </source>
</evidence>
<proteinExistence type="inferred from homology"/>
<dbReference type="GO" id="GO:0008374">
    <property type="term" value="F:O-acyltransferase activity"/>
    <property type="evidence" value="ECO:0007669"/>
    <property type="project" value="TreeGrafter"/>
</dbReference>
<name>A0A9D1PYJ7_9FIRM</name>
<reference evidence="4" key="1">
    <citation type="journal article" date="2021" name="PeerJ">
        <title>Extensive microbial diversity within the chicken gut microbiome revealed by metagenomics and culture.</title>
        <authorList>
            <person name="Gilroy R."/>
            <person name="Ravi A."/>
            <person name="Getino M."/>
            <person name="Pursley I."/>
            <person name="Horton D.L."/>
            <person name="Alikhan N.F."/>
            <person name="Baker D."/>
            <person name="Gharbi K."/>
            <person name="Hall N."/>
            <person name="Watson M."/>
            <person name="Adriaenssens E.M."/>
            <person name="Foster-Nyarko E."/>
            <person name="Jarju S."/>
            <person name="Secka A."/>
            <person name="Antonio M."/>
            <person name="Oren A."/>
            <person name="Chaudhuri R.R."/>
            <person name="La Ragione R."/>
            <person name="Hildebrand F."/>
            <person name="Pallen M.J."/>
        </authorList>
    </citation>
    <scope>NUCLEOTIDE SEQUENCE</scope>
    <source>
        <strain evidence="4">12435</strain>
    </source>
</reference>
<dbReference type="EMBL" id="DXHS01000023">
    <property type="protein sequence ID" value="HIW01975.1"/>
    <property type="molecule type" value="Genomic_DNA"/>
</dbReference>
<evidence type="ECO:0000256" key="3">
    <source>
        <dbReference type="ARBA" id="ARBA00022737"/>
    </source>
</evidence>
<dbReference type="AlphaFoldDB" id="A0A9D1PYJ7"/>
<sequence>MQLETFKARMSLGERVTAGSEEHELFHVLALEARRITARLNAATEPEDIGRLFFELTGKPERAGFSLFPPFYTDCGKNITVGERVFINACCCFQDQGGIEIGDDVLIGHGVYIATLDHSFDPDRRGDMLPAKVKIGDKVWIGSGARIVPGVTIGYGAVIGMGAVVTRDVPAYAIAAGVPARVIGDVRERMRREK</sequence>
<accession>A0A9D1PYJ7</accession>
<dbReference type="InterPro" id="IPR001451">
    <property type="entry name" value="Hexapep"/>
</dbReference>
<gene>
    <name evidence="4" type="ORF">H9892_01385</name>
</gene>